<evidence type="ECO:0000313" key="6">
    <source>
        <dbReference type="EMBL" id="SDP61712.1"/>
    </source>
</evidence>
<dbReference type="InterPro" id="IPR006146">
    <property type="entry name" value="5'-Nucleotdase_CS"/>
</dbReference>
<dbReference type="Gene3D" id="3.90.780.10">
    <property type="entry name" value="5'-Nucleotidase, C-terminal domain"/>
    <property type="match status" value="1"/>
</dbReference>
<dbReference type="InterPro" id="IPR004843">
    <property type="entry name" value="Calcineurin-like_PHP"/>
</dbReference>
<dbReference type="Gene3D" id="3.60.21.10">
    <property type="match status" value="1"/>
</dbReference>
<evidence type="ECO:0000256" key="1">
    <source>
        <dbReference type="ARBA" id="ARBA00022729"/>
    </source>
</evidence>
<keyword evidence="1 2" id="KW-0732">Signal</keyword>
<dbReference type="RefSeq" id="WP_089971081.1">
    <property type="nucleotide sequence ID" value="NZ_FNJM01000009.1"/>
</dbReference>
<evidence type="ECO:0000256" key="2">
    <source>
        <dbReference type="RuleBase" id="RU362119"/>
    </source>
</evidence>
<evidence type="ECO:0000256" key="3">
    <source>
        <dbReference type="SAM" id="Phobius"/>
    </source>
</evidence>
<dbReference type="SUPFAM" id="SSF56300">
    <property type="entry name" value="Metallo-dependent phosphatases"/>
    <property type="match status" value="1"/>
</dbReference>
<dbReference type="InterPro" id="IPR036907">
    <property type="entry name" value="5'-Nucleotdase_C_sf"/>
</dbReference>
<dbReference type="GO" id="GO:0030288">
    <property type="term" value="C:outer membrane-bounded periplasmic space"/>
    <property type="evidence" value="ECO:0007669"/>
    <property type="project" value="TreeGrafter"/>
</dbReference>
<keyword evidence="2" id="KW-0547">Nucleotide-binding</keyword>
<dbReference type="OrthoDB" id="9800780at2"/>
<feature type="domain" description="5'-Nucleotidase C-terminal" evidence="5">
    <location>
        <begin position="354"/>
        <end position="500"/>
    </location>
</feature>
<keyword evidence="3" id="KW-1133">Transmembrane helix</keyword>
<dbReference type="InterPro" id="IPR008334">
    <property type="entry name" value="5'-Nucleotdase_C"/>
</dbReference>
<protein>
    <submittedName>
        <fullName evidence="6">2',3'-cyclic-nucleotide 2'-phosphodiesterase / 3'-nucleotidase</fullName>
    </submittedName>
</protein>
<keyword evidence="7" id="KW-1185">Reference proteome</keyword>
<sequence length="694" mass="76360">MKKFILTAMLTCIFSINSFALSDGKVTPAAENTDNVKVTILGSSDLHGRFVPWEYASDKENMTGSLTQISSLVSKLRNENPNTILIDAGDAIQDNMVETFNKGPVQPMVLGMNYLNYDAWVMGNHEFNFGLDVLKNVTSQFNGAVLGGNIYNTDGSRFMDATTIIEKNGVKIGIIGITTPMIAQFENPDHIKGIEFRDTVKETKKAIADLTGKVDAIIGVMHMGLENENNIPNTGISDIAKECPELTAIIGGHMHALVKETTINGVLITEPSKYGQALSKIDLNFTKKDGKYQLDSKKTDAININNLPSDTNLEKLLEPYHNNLRENVNSPIGELKGINMVDENEIAGIPTIHMDDTPLVDFFHEVSLYYSNADVIGLGIDNDAPKLDVGPIKKKDIAFNYRYTSGEITVYEVKGSDLKKYMEWSAGYYNTLNPGDITVSFNPKRRASKYSTNDMFGGINYKIDLTQKEGNRIKDVKFKDGREIKDTDVIKLGMNSYRMEQLLAKGGIFDGLSFNKLWDSKVAIGEEAGTIRNMSIDYIMNVKKGLIESKKENNWTILGIDRTSKEYKKVVELVNNGTIKVPSTEDGKYTNIASINIKDLPKDSLIDNADTITPNIPSTPVTPTTPGDTNIINTTDTTIATSTNESSTTLKSDINKANALPKTGSILDATAIITLSLISLALGAFLLRKKHKVL</sequence>
<dbReference type="EMBL" id="FNJM01000009">
    <property type="protein sequence ID" value="SDP61712.1"/>
    <property type="molecule type" value="Genomic_DNA"/>
</dbReference>
<dbReference type="GO" id="GO:0009166">
    <property type="term" value="P:nucleotide catabolic process"/>
    <property type="evidence" value="ECO:0007669"/>
    <property type="project" value="InterPro"/>
</dbReference>
<feature type="transmembrane region" description="Helical" evidence="3">
    <location>
        <begin position="666"/>
        <end position="687"/>
    </location>
</feature>
<accession>A0A1H0U5Z3</accession>
<proteinExistence type="inferred from homology"/>
<dbReference type="GO" id="GO:0046872">
    <property type="term" value="F:metal ion binding"/>
    <property type="evidence" value="ECO:0007669"/>
    <property type="project" value="InterPro"/>
</dbReference>
<dbReference type="Proteomes" id="UP000198597">
    <property type="component" value="Unassembled WGS sequence"/>
</dbReference>
<dbReference type="PANTHER" id="PTHR11575">
    <property type="entry name" value="5'-NUCLEOTIDASE-RELATED"/>
    <property type="match status" value="1"/>
</dbReference>
<organism evidence="6 7">
    <name type="scientific">Clostridium gasigenes</name>
    <dbReference type="NCBI Taxonomy" id="94869"/>
    <lineage>
        <taxon>Bacteria</taxon>
        <taxon>Bacillati</taxon>
        <taxon>Bacillota</taxon>
        <taxon>Clostridia</taxon>
        <taxon>Eubacteriales</taxon>
        <taxon>Clostridiaceae</taxon>
        <taxon>Clostridium</taxon>
    </lineage>
</organism>
<dbReference type="PRINTS" id="PR01607">
    <property type="entry name" value="APYRASEFAMLY"/>
</dbReference>
<dbReference type="Pfam" id="PF00149">
    <property type="entry name" value="Metallophos"/>
    <property type="match status" value="1"/>
</dbReference>
<dbReference type="Pfam" id="PF02872">
    <property type="entry name" value="5_nucleotid_C"/>
    <property type="match status" value="1"/>
</dbReference>
<dbReference type="AlphaFoldDB" id="A0A1H0U5Z3"/>
<dbReference type="PROSITE" id="PS00786">
    <property type="entry name" value="5_NUCLEOTIDASE_2"/>
    <property type="match status" value="1"/>
</dbReference>
<dbReference type="SUPFAM" id="SSF55816">
    <property type="entry name" value="5'-nucleotidase (syn. UDP-sugar hydrolase), C-terminal domain"/>
    <property type="match status" value="1"/>
</dbReference>
<dbReference type="InterPro" id="IPR029052">
    <property type="entry name" value="Metallo-depent_PP-like"/>
</dbReference>
<dbReference type="NCBIfam" id="TIGR01167">
    <property type="entry name" value="LPXTG_anchor"/>
    <property type="match status" value="1"/>
</dbReference>
<reference evidence="6 7" key="1">
    <citation type="submission" date="2016-10" db="EMBL/GenBank/DDBJ databases">
        <authorList>
            <person name="de Groot N.N."/>
        </authorList>
    </citation>
    <scope>NUCLEOTIDE SEQUENCE [LARGE SCALE GENOMIC DNA]</scope>
    <source>
        <strain evidence="6 7">DSM 12272</strain>
    </source>
</reference>
<feature type="domain" description="Calcineurin-like phosphoesterase" evidence="4">
    <location>
        <begin position="39"/>
        <end position="256"/>
    </location>
</feature>
<dbReference type="GO" id="GO:0016788">
    <property type="term" value="F:hydrolase activity, acting on ester bonds"/>
    <property type="evidence" value="ECO:0007669"/>
    <property type="project" value="InterPro"/>
</dbReference>
<keyword evidence="2" id="KW-0378">Hydrolase</keyword>
<evidence type="ECO:0000259" key="5">
    <source>
        <dbReference type="Pfam" id="PF02872"/>
    </source>
</evidence>
<feature type="signal peptide" evidence="2">
    <location>
        <begin position="1"/>
        <end position="20"/>
    </location>
</feature>
<dbReference type="STRING" id="94869.SAMN04488529_10983"/>
<dbReference type="InterPro" id="IPR006179">
    <property type="entry name" value="5_nucleotidase/apyrase"/>
</dbReference>
<evidence type="ECO:0000313" key="7">
    <source>
        <dbReference type="Proteomes" id="UP000198597"/>
    </source>
</evidence>
<comment type="similarity">
    <text evidence="2">Belongs to the 5'-nucleotidase family.</text>
</comment>
<keyword evidence="3" id="KW-0472">Membrane</keyword>
<dbReference type="GO" id="GO:0000166">
    <property type="term" value="F:nucleotide binding"/>
    <property type="evidence" value="ECO:0007669"/>
    <property type="project" value="UniProtKB-KW"/>
</dbReference>
<feature type="chain" id="PRO_5039755849" evidence="2">
    <location>
        <begin position="21"/>
        <end position="694"/>
    </location>
</feature>
<keyword evidence="3" id="KW-0812">Transmembrane</keyword>
<dbReference type="PANTHER" id="PTHR11575:SF6">
    <property type="entry name" value="2',3'-CYCLIC-NUCLEOTIDE 2'-PHOSPHODIESTERASE_3'-NUCLEOTIDASE"/>
    <property type="match status" value="1"/>
</dbReference>
<gene>
    <name evidence="6" type="ORF">SAMN04488529_10983</name>
</gene>
<evidence type="ECO:0000259" key="4">
    <source>
        <dbReference type="Pfam" id="PF00149"/>
    </source>
</evidence>
<name>A0A1H0U5Z3_9CLOT</name>